<dbReference type="EMBL" id="BMHA01000008">
    <property type="protein sequence ID" value="GGI07474.1"/>
    <property type="molecule type" value="Genomic_DNA"/>
</dbReference>
<dbReference type="Proteomes" id="UP000650511">
    <property type="component" value="Unassembled WGS sequence"/>
</dbReference>
<dbReference type="AlphaFoldDB" id="A0A8J3AEZ2"/>
<organism evidence="2 3">
    <name type="scientific">Egicoccus halophilus</name>
    <dbReference type="NCBI Taxonomy" id="1670830"/>
    <lineage>
        <taxon>Bacteria</taxon>
        <taxon>Bacillati</taxon>
        <taxon>Actinomycetota</taxon>
        <taxon>Nitriliruptoria</taxon>
        <taxon>Egicoccales</taxon>
        <taxon>Egicoccaceae</taxon>
        <taxon>Egicoccus</taxon>
    </lineage>
</organism>
<evidence type="ECO:0000313" key="2">
    <source>
        <dbReference type="EMBL" id="GGI07474.1"/>
    </source>
</evidence>
<name>A0A8J3AEZ2_9ACTN</name>
<sequence>MSDVPFDPSQAAGQQPSEEEVRAYLGQLRVAPVEQVVAEVASALLNAAQVKLGRQDGRLLIDLVGGLTEQVRGRLPEDLTSQLDQALEQLRLAQVEAEREVTQAGAQGHVEEGDLAAPQDGDATDTGGASGGQQTPPSGGASTPPTGGPGSAASRLWVPGR</sequence>
<evidence type="ECO:0000313" key="3">
    <source>
        <dbReference type="Proteomes" id="UP000650511"/>
    </source>
</evidence>
<feature type="compositionally biased region" description="Low complexity" evidence="1">
    <location>
        <begin position="116"/>
        <end position="145"/>
    </location>
</feature>
<dbReference type="RefSeq" id="WP_130649869.1">
    <property type="nucleotide sequence ID" value="NZ_BMHA01000008.1"/>
</dbReference>
<proteinExistence type="predicted"/>
<dbReference type="OrthoDB" id="5197646at2"/>
<protein>
    <submittedName>
        <fullName evidence="2">Uncharacterized protein</fullName>
    </submittedName>
</protein>
<reference evidence="2" key="2">
    <citation type="submission" date="2020-09" db="EMBL/GenBank/DDBJ databases">
        <authorList>
            <person name="Sun Q."/>
            <person name="Zhou Y."/>
        </authorList>
    </citation>
    <scope>NUCLEOTIDE SEQUENCE</scope>
    <source>
        <strain evidence="2">CGMCC 1.14988</strain>
    </source>
</reference>
<reference evidence="2" key="1">
    <citation type="journal article" date="2014" name="Int. J. Syst. Evol. Microbiol.">
        <title>Complete genome sequence of Corynebacterium casei LMG S-19264T (=DSM 44701T), isolated from a smear-ripened cheese.</title>
        <authorList>
            <consortium name="US DOE Joint Genome Institute (JGI-PGF)"/>
            <person name="Walter F."/>
            <person name="Albersmeier A."/>
            <person name="Kalinowski J."/>
            <person name="Ruckert C."/>
        </authorList>
    </citation>
    <scope>NUCLEOTIDE SEQUENCE</scope>
    <source>
        <strain evidence="2">CGMCC 1.14988</strain>
    </source>
</reference>
<accession>A0A8J3AEZ2</accession>
<feature type="region of interest" description="Disordered" evidence="1">
    <location>
        <begin position="96"/>
        <end position="161"/>
    </location>
</feature>
<gene>
    <name evidence="2" type="ORF">GCM10011354_24280</name>
</gene>
<keyword evidence="3" id="KW-1185">Reference proteome</keyword>
<comment type="caution">
    <text evidence="2">The sequence shown here is derived from an EMBL/GenBank/DDBJ whole genome shotgun (WGS) entry which is preliminary data.</text>
</comment>
<evidence type="ECO:0000256" key="1">
    <source>
        <dbReference type="SAM" id="MobiDB-lite"/>
    </source>
</evidence>